<protein>
    <submittedName>
        <fullName evidence="3">Predicted amidohydrolase</fullName>
    </submittedName>
</protein>
<dbReference type="GO" id="GO:0016787">
    <property type="term" value="F:hydrolase activity"/>
    <property type="evidence" value="ECO:0007669"/>
    <property type="project" value="UniProtKB-KW"/>
</dbReference>
<dbReference type="OrthoDB" id="4532287at2"/>
<dbReference type="InterPro" id="IPR036526">
    <property type="entry name" value="C-N_Hydrolase_sf"/>
</dbReference>
<dbReference type="PROSITE" id="PS01227">
    <property type="entry name" value="UPF0012"/>
    <property type="match status" value="1"/>
</dbReference>
<dbReference type="PANTHER" id="PTHR23088">
    <property type="entry name" value="NITRILASE-RELATED"/>
    <property type="match status" value="1"/>
</dbReference>
<dbReference type="PANTHER" id="PTHR23088:SF27">
    <property type="entry name" value="DEAMINATED GLUTATHIONE AMIDASE"/>
    <property type="match status" value="1"/>
</dbReference>
<proteinExistence type="inferred from homology"/>
<evidence type="ECO:0000313" key="4">
    <source>
        <dbReference type="Proteomes" id="UP000198614"/>
    </source>
</evidence>
<name>A0A1G7WLR3_9ACTN</name>
<dbReference type="EMBL" id="FNAX01000027">
    <property type="protein sequence ID" value="SDG72965.1"/>
    <property type="molecule type" value="Genomic_DNA"/>
</dbReference>
<dbReference type="CDD" id="cd07197">
    <property type="entry name" value="nitrilase"/>
    <property type="match status" value="1"/>
</dbReference>
<feature type="domain" description="CN hydrolase" evidence="2">
    <location>
        <begin position="9"/>
        <end position="272"/>
    </location>
</feature>
<dbReference type="Gene3D" id="3.60.110.10">
    <property type="entry name" value="Carbon-nitrogen hydrolase"/>
    <property type="match status" value="1"/>
</dbReference>
<dbReference type="PROSITE" id="PS50263">
    <property type="entry name" value="CN_HYDROLASE"/>
    <property type="match status" value="1"/>
</dbReference>
<evidence type="ECO:0000256" key="1">
    <source>
        <dbReference type="ARBA" id="ARBA00010613"/>
    </source>
</evidence>
<sequence>MSTLPARPLRTAVVQHAARPLDLAGNARAAAESAARAAASGARLVILPELHLCAYDLAGLARSLATAAEGKRAGRDGRGADGPVLYADRARRVTDDRLAPLARTAARHRLTVLVGAAVRHPDGRLTNSLLSVGPTGDTTVAYDKQHLWHDQEAALFTAGEAGPVLLTVEGWSLGPGICYDISFPEHARAAALAGAHAVLYPSAFATGTEHRAAVYGAARALENTVYAVFANTVGGPADRPCEGSSAVHAPDGTTLARAASGRDALLLADLTPEGLADIRSHLRMLQECRDAR</sequence>
<dbReference type="InterPro" id="IPR003010">
    <property type="entry name" value="C-N_Hydrolase"/>
</dbReference>
<dbReference type="Proteomes" id="UP000198614">
    <property type="component" value="Unassembled WGS sequence"/>
</dbReference>
<dbReference type="AlphaFoldDB" id="A0A1G7WLR3"/>
<evidence type="ECO:0000313" key="3">
    <source>
        <dbReference type="EMBL" id="SDG72965.1"/>
    </source>
</evidence>
<accession>A0A1G7WLR3</accession>
<comment type="similarity">
    <text evidence="1">Belongs to the carbon-nitrogen hydrolase superfamily. NIT1/NIT2 family.</text>
</comment>
<gene>
    <name evidence="3" type="ORF">SAMN05216260_12769</name>
</gene>
<dbReference type="Pfam" id="PF00795">
    <property type="entry name" value="CN_hydrolase"/>
    <property type="match status" value="1"/>
</dbReference>
<reference evidence="3 4" key="1">
    <citation type="submission" date="2016-10" db="EMBL/GenBank/DDBJ databases">
        <authorList>
            <person name="de Groot N.N."/>
        </authorList>
    </citation>
    <scope>NUCLEOTIDE SEQUENCE [LARGE SCALE GENOMIC DNA]</scope>
    <source>
        <strain evidence="3 4">CGMCC 4.1859</strain>
    </source>
</reference>
<dbReference type="InterPro" id="IPR001110">
    <property type="entry name" value="UPF0012_CS"/>
</dbReference>
<organism evidence="3 4">
    <name type="scientific">Streptomyces griseoaurantiacus</name>
    <dbReference type="NCBI Taxonomy" id="68213"/>
    <lineage>
        <taxon>Bacteria</taxon>
        <taxon>Bacillati</taxon>
        <taxon>Actinomycetota</taxon>
        <taxon>Actinomycetes</taxon>
        <taxon>Kitasatosporales</taxon>
        <taxon>Streptomycetaceae</taxon>
        <taxon>Streptomyces</taxon>
        <taxon>Streptomyces aurantiacus group</taxon>
    </lineage>
</organism>
<keyword evidence="3" id="KW-0378">Hydrolase</keyword>
<evidence type="ECO:0000259" key="2">
    <source>
        <dbReference type="PROSITE" id="PS50263"/>
    </source>
</evidence>
<dbReference type="SUPFAM" id="SSF56317">
    <property type="entry name" value="Carbon-nitrogen hydrolase"/>
    <property type="match status" value="1"/>
</dbReference>